<keyword evidence="3" id="KW-1185">Reference proteome</keyword>
<feature type="signal peptide" evidence="1">
    <location>
        <begin position="1"/>
        <end position="18"/>
    </location>
</feature>
<evidence type="ECO:0000313" key="3">
    <source>
        <dbReference type="Proteomes" id="UP000014074"/>
    </source>
</evidence>
<keyword evidence="1" id="KW-0732">Signal</keyword>
<evidence type="ECO:0000313" key="2">
    <source>
        <dbReference type="EMBL" id="EOO03949.1"/>
    </source>
</evidence>
<dbReference type="eggNOG" id="ENOG502QZFD">
    <property type="taxonomic scope" value="Eukaryota"/>
</dbReference>
<feature type="chain" id="PRO_5004452956" evidence="1">
    <location>
        <begin position="19"/>
        <end position="169"/>
    </location>
</feature>
<proteinExistence type="predicted"/>
<dbReference type="HOGENOM" id="CLU_1627231_0_0_1"/>
<evidence type="ECO:0000256" key="1">
    <source>
        <dbReference type="SAM" id="SignalP"/>
    </source>
</evidence>
<dbReference type="Proteomes" id="UP000014074">
    <property type="component" value="Unassembled WGS sequence"/>
</dbReference>
<organism evidence="2 3">
    <name type="scientific">Phaeoacremonium minimum (strain UCR-PA7)</name>
    <name type="common">Esca disease fungus</name>
    <name type="synonym">Togninia minima</name>
    <dbReference type="NCBI Taxonomy" id="1286976"/>
    <lineage>
        <taxon>Eukaryota</taxon>
        <taxon>Fungi</taxon>
        <taxon>Dikarya</taxon>
        <taxon>Ascomycota</taxon>
        <taxon>Pezizomycotina</taxon>
        <taxon>Sordariomycetes</taxon>
        <taxon>Sordariomycetidae</taxon>
        <taxon>Togniniales</taxon>
        <taxon>Togniniaceae</taxon>
        <taxon>Phaeoacremonium</taxon>
    </lineage>
</organism>
<protein>
    <submittedName>
        <fullName evidence="2">Putative 4-coumarate:coenzyme a ligase protein</fullName>
    </submittedName>
</protein>
<keyword evidence="2" id="KW-0436">Ligase</keyword>
<dbReference type="AlphaFoldDB" id="R8BXF0"/>
<dbReference type="GO" id="GO:0016874">
    <property type="term" value="F:ligase activity"/>
    <property type="evidence" value="ECO:0007669"/>
    <property type="project" value="UniProtKB-KW"/>
</dbReference>
<dbReference type="EMBL" id="KB932812">
    <property type="protein sequence ID" value="EOO03949.1"/>
    <property type="molecule type" value="Genomic_DNA"/>
</dbReference>
<name>R8BXF0_PHAM7</name>
<accession>R8BXF0</accession>
<dbReference type="OrthoDB" id="5194807at2759"/>
<sequence>MLHALCFWVAAMPCEGEGEEEERVWGLLYVYHTYRRLKLFFNLNYHQQLNLTTISAFITTMPVRIPAARRTELLSFGIAGVGAFAPFYMLLPGAEERLAAQTTKWAPRWERNISYFTPHTERAIQRVTPPVEKTVKRIDQRLPLEKVTKNAHRRIEKGMDRVSKPLVNN</sequence>
<dbReference type="GeneID" id="19327592"/>
<dbReference type="KEGG" id="tmn:UCRPA7_689"/>
<reference evidence="3" key="1">
    <citation type="journal article" date="2013" name="Genome Announc.">
        <title>Draft genome sequence of the ascomycete Phaeoacremonium aleophilum strain UCR-PA7, a causal agent of the esca disease complex in grapevines.</title>
        <authorList>
            <person name="Blanco-Ulate B."/>
            <person name="Rolshausen P."/>
            <person name="Cantu D."/>
        </authorList>
    </citation>
    <scope>NUCLEOTIDE SEQUENCE [LARGE SCALE GENOMIC DNA]</scope>
    <source>
        <strain evidence="3">UCR-PA7</strain>
    </source>
</reference>
<gene>
    <name evidence="2" type="ORF">UCRPA7_689</name>
</gene>
<dbReference type="RefSeq" id="XP_007911474.1">
    <property type="nucleotide sequence ID" value="XM_007913283.1"/>
</dbReference>